<dbReference type="Proteomes" id="UP000077521">
    <property type="component" value="Unassembled WGS sequence"/>
</dbReference>
<evidence type="ECO:0000313" key="2">
    <source>
        <dbReference type="EMBL" id="KAE8240668.1"/>
    </source>
</evidence>
<reference evidence="2" key="2">
    <citation type="journal article" date="2019" name="IMA Fungus">
        <title>Genome sequencing and comparison of five Tilletia species to identify candidate genes for the detection of regulated species infecting wheat.</title>
        <authorList>
            <person name="Nguyen H.D.T."/>
            <person name="Sultana T."/>
            <person name="Kesanakurti P."/>
            <person name="Hambleton S."/>
        </authorList>
    </citation>
    <scope>NUCLEOTIDE SEQUENCE</scope>
    <source>
        <strain evidence="2">DAOMC 236416</strain>
    </source>
</reference>
<feature type="compositionally biased region" description="Basic and acidic residues" evidence="1">
    <location>
        <begin position="127"/>
        <end position="139"/>
    </location>
</feature>
<feature type="compositionally biased region" description="Polar residues" evidence="1">
    <location>
        <begin position="1"/>
        <end position="27"/>
    </location>
</feature>
<organism evidence="2 3">
    <name type="scientific">Tilletia indica</name>
    <dbReference type="NCBI Taxonomy" id="43049"/>
    <lineage>
        <taxon>Eukaryota</taxon>
        <taxon>Fungi</taxon>
        <taxon>Dikarya</taxon>
        <taxon>Basidiomycota</taxon>
        <taxon>Ustilaginomycotina</taxon>
        <taxon>Exobasidiomycetes</taxon>
        <taxon>Tilletiales</taxon>
        <taxon>Tilletiaceae</taxon>
        <taxon>Tilletia</taxon>
    </lineage>
</organism>
<feature type="region of interest" description="Disordered" evidence="1">
    <location>
        <begin position="389"/>
        <end position="446"/>
    </location>
</feature>
<dbReference type="EMBL" id="LWDF02001020">
    <property type="protein sequence ID" value="KAE8240668.1"/>
    <property type="molecule type" value="Genomic_DNA"/>
</dbReference>
<comment type="caution">
    <text evidence="2">The sequence shown here is derived from an EMBL/GenBank/DDBJ whole genome shotgun (WGS) entry which is preliminary data.</text>
</comment>
<feature type="compositionally biased region" description="Low complexity" evidence="1">
    <location>
        <begin position="395"/>
        <end position="411"/>
    </location>
</feature>
<evidence type="ECO:0008006" key="4">
    <source>
        <dbReference type="Google" id="ProtNLM"/>
    </source>
</evidence>
<feature type="region of interest" description="Disordered" evidence="1">
    <location>
        <begin position="1"/>
        <end position="39"/>
    </location>
</feature>
<keyword evidence="3" id="KW-1185">Reference proteome</keyword>
<accession>A0A177T6B0</accession>
<evidence type="ECO:0000313" key="3">
    <source>
        <dbReference type="Proteomes" id="UP000077521"/>
    </source>
</evidence>
<feature type="region of interest" description="Disordered" evidence="1">
    <location>
        <begin position="186"/>
        <end position="207"/>
    </location>
</feature>
<protein>
    <recommendedName>
        <fullName evidence="4">Retrotransposon gag domain-containing protein</fullName>
    </recommendedName>
</protein>
<gene>
    <name evidence="2" type="ORF">A4X13_0g7661</name>
</gene>
<sequence length="519" mass="57023">MAPVTRSQQQALGPSLDMASNTPTTPISAAVRTADAPAQPEEISVANNPAMPADSVLLALQRSLDRISERLDDMDGRLQKVEAPDETAEVVRVEQVASASPTRAEASSQPLHSTPSTRSNVLPPHLTSKDATRVVAKDPPRAREVFRTLSTPHKDIFRSALERMGSTIWEFLDMVPDEAIPDLLTSSGGNEDAVDTGRTGVESGDISLTSPSAPRIRICKPEYLPEYGGDPYKLDKFLTRVHDLIRNDPDPAWESAVLHALPVKFVDDAEEWHSGLSNEENKAIVSFDDLEEAMRLQFPMNRAEQRRLARERKWSPTVENAGTYYFAKLRVLRSAFGKNQPDAVLAQDIVDGLPATFRALIRLPRTNVRLIDLRAEIGDWEPTWREMHPQLARRPPVASSTPQPATSTSTAKVIATKPQPATGASPAAPIPNAGGSSRPLPLSATYDPARVIPAADGKPRRYRRPGDDVVIELNRPCTRCGQDHFNFEHQHLAPAVQLMVTDEETYPEVEDETEGSSSF</sequence>
<proteinExistence type="predicted"/>
<feature type="region of interest" description="Disordered" evidence="1">
    <location>
        <begin position="97"/>
        <end position="139"/>
    </location>
</feature>
<evidence type="ECO:0000256" key="1">
    <source>
        <dbReference type="SAM" id="MobiDB-lite"/>
    </source>
</evidence>
<reference evidence="2" key="1">
    <citation type="submission" date="2016-04" db="EMBL/GenBank/DDBJ databases">
        <authorList>
            <person name="Nguyen H.D."/>
            <person name="Samba Siva P."/>
            <person name="Cullis J."/>
            <person name="Levesque C.A."/>
            <person name="Hambleton S."/>
        </authorList>
    </citation>
    <scope>NUCLEOTIDE SEQUENCE</scope>
    <source>
        <strain evidence="2">DAOMC 236416</strain>
    </source>
</reference>
<feature type="compositionally biased region" description="Polar residues" evidence="1">
    <location>
        <begin position="97"/>
        <end position="120"/>
    </location>
</feature>
<dbReference type="AlphaFoldDB" id="A0A177T6B0"/>
<name>A0A177T6B0_9BASI</name>